<dbReference type="Gene3D" id="1.20.120.910">
    <property type="entry name" value="DksA, coiled-coil domain"/>
    <property type="match status" value="1"/>
</dbReference>
<dbReference type="GO" id="GO:0008270">
    <property type="term" value="F:zinc ion binding"/>
    <property type="evidence" value="ECO:0007669"/>
    <property type="project" value="UniProtKB-KW"/>
</dbReference>
<evidence type="ECO:0000256" key="5">
    <source>
        <dbReference type="PROSITE-ProRule" id="PRU00510"/>
    </source>
</evidence>
<dbReference type="InterPro" id="IPR048489">
    <property type="entry name" value="DksA_N"/>
</dbReference>
<dbReference type="Proteomes" id="UP000229740">
    <property type="component" value="Unassembled WGS sequence"/>
</dbReference>
<evidence type="ECO:0000259" key="6">
    <source>
        <dbReference type="Pfam" id="PF01258"/>
    </source>
</evidence>
<evidence type="ECO:0000313" key="8">
    <source>
        <dbReference type="EMBL" id="PID58837.1"/>
    </source>
</evidence>
<accession>A0A2G6EA49</accession>
<dbReference type="InterPro" id="IPR012784">
    <property type="entry name" value="DksA_RNA_pol-bd"/>
</dbReference>
<keyword evidence="3" id="KW-0863">Zinc-finger</keyword>
<comment type="caution">
    <text evidence="8">The sequence shown here is derived from an EMBL/GenBank/DDBJ whole genome shotgun (WGS) entry which is preliminary data.</text>
</comment>
<evidence type="ECO:0000256" key="3">
    <source>
        <dbReference type="ARBA" id="ARBA00022771"/>
    </source>
</evidence>
<dbReference type="PROSITE" id="PS51128">
    <property type="entry name" value="ZF_DKSA_2"/>
    <property type="match status" value="1"/>
</dbReference>
<dbReference type="SUPFAM" id="SSF109635">
    <property type="entry name" value="DnaK suppressor protein DksA, alpha-hairpin domain"/>
    <property type="match status" value="1"/>
</dbReference>
<sequence length="118" mass="14051">MDSDSYRQFKRMLNERREHLLHQGNETVSHEATHVREHLVEYADIATLESERNFRMRIRGRERKLIKKIDQALERLEDGTFGLCERCGEEISLKRLSARPVTTYCINCKTKLEEEEID</sequence>
<dbReference type="PROSITE" id="PS01102">
    <property type="entry name" value="ZF_DKSA_1"/>
    <property type="match status" value="1"/>
</dbReference>
<reference evidence="8 9" key="1">
    <citation type="submission" date="2017-10" db="EMBL/GenBank/DDBJ databases">
        <title>Novel microbial diversity and functional potential in the marine mammal oral microbiome.</title>
        <authorList>
            <person name="Dudek N.K."/>
            <person name="Sun C.L."/>
            <person name="Burstein D."/>
            <person name="Kantor R.S."/>
            <person name="Aliaga Goltsman D.S."/>
            <person name="Bik E.M."/>
            <person name="Thomas B.C."/>
            <person name="Banfield J.F."/>
            <person name="Relman D.A."/>
        </authorList>
    </citation>
    <scope>NUCLEOTIDE SEQUENCE [LARGE SCALE GENOMIC DNA]</scope>
    <source>
        <strain evidence="8">DOLZORAL124_49_17</strain>
    </source>
</reference>
<dbReference type="InterPro" id="IPR037187">
    <property type="entry name" value="DnaK_N"/>
</dbReference>
<dbReference type="PANTHER" id="PTHR33823:SF2">
    <property type="entry name" value="RNA POLYMERASE-BINDING TRANSCRIPTION FACTOR DKSA"/>
    <property type="match status" value="1"/>
</dbReference>
<dbReference type="Pfam" id="PF21157">
    <property type="entry name" value="DksA_N"/>
    <property type="match status" value="1"/>
</dbReference>
<dbReference type="PANTHER" id="PTHR33823">
    <property type="entry name" value="RNA POLYMERASE-BINDING TRANSCRIPTION FACTOR DKSA-RELATED"/>
    <property type="match status" value="1"/>
</dbReference>
<feature type="domain" description="Zinc finger DksA/TraR C4-type" evidence="6">
    <location>
        <begin position="79"/>
        <end position="113"/>
    </location>
</feature>
<dbReference type="NCBIfam" id="TIGR02420">
    <property type="entry name" value="dksA"/>
    <property type="match status" value="1"/>
</dbReference>
<organism evidence="8 9">
    <name type="scientific">candidate division KSB3 bacterium</name>
    <dbReference type="NCBI Taxonomy" id="2044937"/>
    <lineage>
        <taxon>Bacteria</taxon>
        <taxon>candidate division KSB3</taxon>
    </lineage>
</organism>
<dbReference type="EMBL" id="PDPS01000021">
    <property type="protein sequence ID" value="PID58837.1"/>
    <property type="molecule type" value="Genomic_DNA"/>
</dbReference>
<keyword evidence="4" id="KW-0862">Zinc</keyword>
<dbReference type="InterPro" id="IPR000962">
    <property type="entry name" value="Znf_DskA_TraR"/>
</dbReference>
<gene>
    <name evidence="8" type="primary">dksA</name>
    <name evidence="8" type="ORF">CSB45_02225</name>
</gene>
<dbReference type="SUPFAM" id="SSF57716">
    <property type="entry name" value="Glucocorticoid receptor-like (DNA-binding domain)"/>
    <property type="match status" value="1"/>
</dbReference>
<protein>
    <submittedName>
        <fullName evidence="8">RNA polymerase-binding protein DksA</fullName>
    </submittedName>
</protein>
<evidence type="ECO:0000313" key="9">
    <source>
        <dbReference type="Proteomes" id="UP000229740"/>
    </source>
</evidence>
<dbReference type="AlphaFoldDB" id="A0A2G6EA49"/>
<evidence type="ECO:0000256" key="2">
    <source>
        <dbReference type="ARBA" id="ARBA00022723"/>
    </source>
</evidence>
<dbReference type="InterPro" id="IPR020458">
    <property type="entry name" value="Znf_DskA_TraR_CS"/>
</dbReference>
<feature type="zinc finger region" description="dksA C4-type" evidence="5">
    <location>
        <begin position="84"/>
        <end position="108"/>
    </location>
</feature>
<evidence type="ECO:0000256" key="1">
    <source>
        <dbReference type="ARBA" id="ARBA00022490"/>
    </source>
</evidence>
<evidence type="ECO:0000256" key="4">
    <source>
        <dbReference type="ARBA" id="ARBA00022833"/>
    </source>
</evidence>
<name>A0A2G6EA49_9BACT</name>
<keyword evidence="1" id="KW-0963">Cytoplasm</keyword>
<evidence type="ECO:0000259" key="7">
    <source>
        <dbReference type="Pfam" id="PF21157"/>
    </source>
</evidence>
<keyword evidence="2" id="KW-0479">Metal-binding</keyword>
<proteinExistence type="predicted"/>
<feature type="domain" description="DnaK suppressor protein DksA N-terminal" evidence="7">
    <location>
        <begin position="7"/>
        <end position="76"/>
    </location>
</feature>
<dbReference type="Pfam" id="PF01258">
    <property type="entry name" value="zf-dskA_traR"/>
    <property type="match status" value="1"/>
</dbReference>